<keyword evidence="3" id="KW-1185">Reference proteome</keyword>
<name>A0ABW2LHY6_9PSEU</name>
<proteinExistence type="predicted"/>
<feature type="region of interest" description="Disordered" evidence="1">
    <location>
        <begin position="478"/>
        <end position="499"/>
    </location>
</feature>
<accession>A0ABW2LHY6</accession>
<protein>
    <submittedName>
        <fullName evidence="2">Uncharacterized protein</fullName>
    </submittedName>
</protein>
<dbReference type="EMBL" id="JBHTCJ010000005">
    <property type="protein sequence ID" value="MFC7342121.1"/>
    <property type="molecule type" value="Genomic_DNA"/>
</dbReference>
<dbReference type="Proteomes" id="UP001596504">
    <property type="component" value="Unassembled WGS sequence"/>
</dbReference>
<gene>
    <name evidence="2" type="ORF">ACFQRI_11945</name>
</gene>
<comment type="caution">
    <text evidence="2">The sequence shown here is derived from an EMBL/GenBank/DDBJ whole genome shotgun (WGS) entry which is preliminary data.</text>
</comment>
<evidence type="ECO:0000313" key="3">
    <source>
        <dbReference type="Proteomes" id="UP001596504"/>
    </source>
</evidence>
<dbReference type="RefSeq" id="WP_380667685.1">
    <property type="nucleotide sequence ID" value="NZ_JBHTCJ010000005.1"/>
</dbReference>
<organism evidence="2 3">
    <name type="scientific">Saccharopolyspora griseoalba</name>
    <dbReference type="NCBI Taxonomy" id="1431848"/>
    <lineage>
        <taxon>Bacteria</taxon>
        <taxon>Bacillati</taxon>
        <taxon>Actinomycetota</taxon>
        <taxon>Actinomycetes</taxon>
        <taxon>Pseudonocardiales</taxon>
        <taxon>Pseudonocardiaceae</taxon>
        <taxon>Saccharopolyspora</taxon>
    </lineage>
</organism>
<reference evidence="3" key="1">
    <citation type="journal article" date="2019" name="Int. J. Syst. Evol. Microbiol.">
        <title>The Global Catalogue of Microorganisms (GCM) 10K type strain sequencing project: providing services to taxonomists for standard genome sequencing and annotation.</title>
        <authorList>
            <consortium name="The Broad Institute Genomics Platform"/>
            <consortium name="The Broad Institute Genome Sequencing Center for Infectious Disease"/>
            <person name="Wu L."/>
            <person name="Ma J."/>
        </authorList>
    </citation>
    <scope>NUCLEOTIDE SEQUENCE [LARGE SCALE GENOMIC DNA]</scope>
    <source>
        <strain evidence="3">WLHS5</strain>
    </source>
</reference>
<sequence>MHFSEKFNLTKAAEDDWLDVSLAVDTNLAVDPFLMWEYKNDSFWGSAHDDLIDFFDMVFSLVRSAKGNLESQEWKQASDLLVFPEPAEFCLGVSEGSILGAGSNKKLQADMMAGLNAAFNAGLSKIVHMEAISLFQGGIGLDRIGDIVCNVLKGYFIRYTKDICIRHDIPTKRFLVKNATWTIKGAHWLNEYHELPANLFEYFRGGKLRSKELPVLLVPEKFLRNIPVATPNDHWSWTWSNMGEDLRRDFNFNIASRVDRKTKSRMAQQHPESVVLYLRELEGEPKDPYPVGDDPKLLVQVNEHGKSAVKELSSPAVPQTPNDFESFVDSVVGWYAHGIENQDSWYLLWDERRGRSEQAAQVLFRSVASNYCRIADVDLTGEANAGRGPVDFKFSKGWSARALIEVKLARSSKLWDGVLAQQPKYQLAEGVDYGVFLVLAYTDDEYTDELKRKLENAAEISSQKYGFRIKPALVDARRKKSASKERDSQAAQELHGSDE</sequence>
<evidence type="ECO:0000313" key="2">
    <source>
        <dbReference type="EMBL" id="MFC7342121.1"/>
    </source>
</evidence>
<evidence type="ECO:0000256" key="1">
    <source>
        <dbReference type="SAM" id="MobiDB-lite"/>
    </source>
</evidence>